<dbReference type="SUPFAM" id="SSF48019">
    <property type="entry name" value="post-AAA+ oligomerization domain-like"/>
    <property type="match status" value="1"/>
</dbReference>
<evidence type="ECO:0000256" key="8">
    <source>
        <dbReference type="ARBA" id="ARBA00022840"/>
    </source>
</evidence>
<evidence type="ECO:0000256" key="2">
    <source>
        <dbReference type="ARBA" id="ARBA00022679"/>
    </source>
</evidence>
<evidence type="ECO:0000256" key="10">
    <source>
        <dbReference type="ARBA" id="ARBA00049244"/>
    </source>
</evidence>
<dbReference type="FunFam" id="3.40.50.300:FF:000014">
    <property type="entry name" value="DNA polymerase III subunit gamma/tau"/>
    <property type="match status" value="1"/>
</dbReference>
<comment type="similarity">
    <text evidence="1 11">Belongs to the DnaX/STICHEL family.</text>
</comment>
<comment type="caution">
    <text evidence="14">The sequence shown here is derived from an EMBL/GenBank/DDBJ whole genome shotgun (WGS) entry which is preliminary data.</text>
</comment>
<keyword evidence="7" id="KW-0862">Zinc</keyword>
<dbReference type="PRINTS" id="PR00300">
    <property type="entry name" value="CLPPROTEASEA"/>
</dbReference>
<gene>
    <name evidence="11 14" type="primary">dnaX</name>
    <name evidence="14" type="ORF">ISN26_01125</name>
</gene>
<dbReference type="GO" id="GO:0005524">
    <property type="term" value="F:ATP binding"/>
    <property type="evidence" value="ECO:0007669"/>
    <property type="project" value="UniProtKB-KW"/>
</dbReference>
<evidence type="ECO:0000256" key="6">
    <source>
        <dbReference type="ARBA" id="ARBA00022741"/>
    </source>
</evidence>
<keyword evidence="3 11" id="KW-0548">Nucleotidyltransferase</keyword>
<dbReference type="FunFam" id="1.10.8.60:FF:000013">
    <property type="entry name" value="DNA polymerase III subunit gamma/tau"/>
    <property type="match status" value="1"/>
</dbReference>
<dbReference type="GO" id="GO:0003677">
    <property type="term" value="F:DNA binding"/>
    <property type="evidence" value="ECO:0007669"/>
    <property type="project" value="InterPro"/>
</dbReference>
<feature type="compositionally biased region" description="Low complexity" evidence="12">
    <location>
        <begin position="376"/>
        <end position="386"/>
    </location>
</feature>
<evidence type="ECO:0000256" key="4">
    <source>
        <dbReference type="ARBA" id="ARBA00022705"/>
    </source>
</evidence>
<comment type="function">
    <text evidence="11">DNA polymerase III is a complex, multichain enzyme responsible for most of the replicative synthesis in bacteria. This DNA polymerase also exhibits 3' to 5' exonuclease activity.</text>
</comment>
<feature type="non-terminal residue" evidence="14">
    <location>
        <position position="393"/>
    </location>
</feature>
<dbReference type="NCBIfam" id="NF004046">
    <property type="entry name" value="PRK05563.1"/>
    <property type="match status" value="1"/>
</dbReference>
<dbReference type="Gene3D" id="3.40.50.300">
    <property type="entry name" value="P-loop containing nucleotide triphosphate hydrolases"/>
    <property type="match status" value="1"/>
</dbReference>
<dbReference type="InterPro" id="IPR008921">
    <property type="entry name" value="DNA_pol3_clamp-load_cplx_C"/>
</dbReference>
<accession>A0A930XXJ3</accession>
<evidence type="ECO:0000256" key="12">
    <source>
        <dbReference type="SAM" id="MobiDB-lite"/>
    </source>
</evidence>
<sequence>MSYQVLARKWRPRDFGQMSGQRHVVRALVNALDTDRVHHAFLFTGTRGVGKTTLARILAKCLNCEQGVSSKPCGECSACLEIDSGRFVDLLEVDAASRSKVDETRELMENVHVAPTRARYKVYLIDEVHMFSEKSFNALLKTLEEPPSHVKFLLATTDPQKLPITVLSRCLKFNLKRLPSAEIAAYIENILAKESIDFEASALAELARAADGSMRDALSLLDQAIAHGGGRVDQEEVRAMLGMVDRSRIVDLIRALASSDAPATMAVAAAIAEDAVDWREVLGEMVNTLHRVAVRQVLPPAKDGDFESDEAIDTLAERLTPEDVQLFYEIALRGRRDLALAPEPRLGFEMTVIRMLAFEPESVPTAPDAPRPPAARPSGPAAQRSATPSDAPL</sequence>
<evidence type="ECO:0000259" key="13">
    <source>
        <dbReference type="SMART" id="SM00382"/>
    </source>
</evidence>
<dbReference type="Pfam" id="PF13177">
    <property type="entry name" value="DNA_pol3_delta2"/>
    <property type="match status" value="1"/>
</dbReference>
<dbReference type="InterPro" id="IPR022754">
    <property type="entry name" value="DNA_pol_III_gamma-3"/>
</dbReference>
<keyword evidence="6 11" id="KW-0547">Nucleotide-binding</keyword>
<evidence type="ECO:0000256" key="1">
    <source>
        <dbReference type="ARBA" id="ARBA00006360"/>
    </source>
</evidence>
<dbReference type="GO" id="GO:0046872">
    <property type="term" value="F:metal ion binding"/>
    <property type="evidence" value="ECO:0007669"/>
    <property type="project" value="UniProtKB-KW"/>
</dbReference>
<dbReference type="InterPro" id="IPR045085">
    <property type="entry name" value="HLD_clamp_pol_III_gamma_tau"/>
</dbReference>
<protein>
    <recommendedName>
        <fullName evidence="11">DNA polymerase III subunit gamma/tau</fullName>
        <ecNumber evidence="11">2.7.7.7</ecNumber>
    </recommendedName>
</protein>
<dbReference type="EC" id="2.7.7.7" evidence="11"/>
<dbReference type="InterPro" id="IPR012763">
    <property type="entry name" value="DNA_pol_III_sug/sutau_N"/>
</dbReference>
<comment type="catalytic activity">
    <reaction evidence="10 11">
        <text>DNA(n) + a 2'-deoxyribonucleoside 5'-triphosphate = DNA(n+1) + diphosphate</text>
        <dbReference type="Rhea" id="RHEA:22508"/>
        <dbReference type="Rhea" id="RHEA-COMP:17339"/>
        <dbReference type="Rhea" id="RHEA-COMP:17340"/>
        <dbReference type="ChEBI" id="CHEBI:33019"/>
        <dbReference type="ChEBI" id="CHEBI:61560"/>
        <dbReference type="ChEBI" id="CHEBI:173112"/>
        <dbReference type="EC" id="2.7.7.7"/>
    </reaction>
</comment>
<keyword evidence="8 11" id="KW-0067">ATP-binding</keyword>
<dbReference type="SUPFAM" id="SSF52540">
    <property type="entry name" value="P-loop containing nucleoside triphosphate hydrolases"/>
    <property type="match status" value="1"/>
</dbReference>
<keyword evidence="2 11" id="KW-0808">Transferase</keyword>
<evidence type="ECO:0000256" key="11">
    <source>
        <dbReference type="RuleBase" id="RU364063"/>
    </source>
</evidence>
<dbReference type="InterPro" id="IPR027417">
    <property type="entry name" value="P-loop_NTPase"/>
</dbReference>
<dbReference type="Pfam" id="PF12169">
    <property type="entry name" value="DNA_pol3_gamma3"/>
    <property type="match status" value="1"/>
</dbReference>
<dbReference type="SMART" id="SM00382">
    <property type="entry name" value="AAA"/>
    <property type="match status" value="1"/>
</dbReference>
<dbReference type="InterPro" id="IPR003593">
    <property type="entry name" value="AAA+_ATPase"/>
</dbReference>
<name>A0A930XXJ3_9GAMM</name>
<evidence type="ECO:0000313" key="15">
    <source>
        <dbReference type="Proteomes" id="UP000604381"/>
    </source>
</evidence>
<keyword evidence="4 11" id="KW-0235">DNA replication</keyword>
<dbReference type="GO" id="GO:0003887">
    <property type="term" value="F:DNA-directed DNA polymerase activity"/>
    <property type="evidence" value="ECO:0007669"/>
    <property type="project" value="UniProtKB-KW"/>
</dbReference>
<dbReference type="Gene3D" id="1.20.272.10">
    <property type="match status" value="1"/>
</dbReference>
<keyword evidence="9 11" id="KW-0239">DNA-directed DNA polymerase</keyword>
<evidence type="ECO:0000256" key="7">
    <source>
        <dbReference type="ARBA" id="ARBA00022833"/>
    </source>
</evidence>
<evidence type="ECO:0000313" key="14">
    <source>
        <dbReference type="EMBL" id="MBF2734694.1"/>
    </source>
</evidence>
<feature type="domain" description="AAA+ ATPase" evidence="13">
    <location>
        <begin position="37"/>
        <end position="178"/>
    </location>
</feature>
<keyword evidence="15" id="KW-1185">Reference proteome</keyword>
<dbReference type="NCBIfam" id="NF005942">
    <property type="entry name" value="PRK07994.1"/>
    <property type="match status" value="1"/>
</dbReference>
<comment type="subunit">
    <text evidence="11">DNA polymerase III contains a core (composed of alpha, epsilon and theta chains) that associates with a tau subunit. This core dimerizes to form the POLIII' complex. PolIII' associates with the gamma complex (composed of gamma, delta, delta', psi and chi chains) and with the beta chain to form the complete DNA polymerase III complex.</text>
</comment>
<dbReference type="EMBL" id="JADHEI010000014">
    <property type="protein sequence ID" value="MBF2734694.1"/>
    <property type="molecule type" value="Genomic_DNA"/>
</dbReference>
<keyword evidence="5" id="KW-0479">Metal-binding</keyword>
<proteinExistence type="inferred from homology"/>
<evidence type="ECO:0000256" key="5">
    <source>
        <dbReference type="ARBA" id="ARBA00022723"/>
    </source>
</evidence>
<dbReference type="CDD" id="cd18137">
    <property type="entry name" value="HLD_clamp_pol_III_gamma_tau"/>
    <property type="match status" value="1"/>
</dbReference>
<dbReference type="NCBIfam" id="TIGR02397">
    <property type="entry name" value="dnaX_nterm"/>
    <property type="match status" value="1"/>
</dbReference>
<dbReference type="InterPro" id="IPR050238">
    <property type="entry name" value="DNA_Rep/Repair_Clamp_Loader"/>
</dbReference>
<evidence type="ECO:0000256" key="9">
    <source>
        <dbReference type="ARBA" id="ARBA00022932"/>
    </source>
</evidence>
<dbReference type="Gene3D" id="1.10.8.60">
    <property type="match status" value="1"/>
</dbReference>
<dbReference type="Proteomes" id="UP000604381">
    <property type="component" value="Unassembled WGS sequence"/>
</dbReference>
<dbReference type="PANTHER" id="PTHR11669:SF0">
    <property type="entry name" value="PROTEIN STICHEL-LIKE 2"/>
    <property type="match status" value="1"/>
</dbReference>
<dbReference type="AlphaFoldDB" id="A0A930XXJ3"/>
<feature type="region of interest" description="Disordered" evidence="12">
    <location>
        <begin position="362"/>
        <end position="393"/>
    </location>
</feature>
<dbReference type="GO" id="GO:0009360">
    <property type="term" value="C:DNA polymerase III complex"/>
    <property type="evidence" value="ECO:0007669"/>
    <property type="project" value="InterPro"/>
</dbReference>
<reference evidence="14" key="1">
    <citation type="submission" date="2020-10" db="EMBL/GenBank/DDBJ databases">
        <title>An improved Amphimedon queenslandica hologenome assembly reveals how three proteobacterial symbionts can extend the metabolic phenotypic of their marine sponge host.</title>
        <authorList>
            <person name="Degnan B."/>
            <person name="Degnan S."/>
            <person name="Xiang X."/>
        </authorList>
    </citation>
    <scope>NUCLEOTIDE SEQUENCE</scope>
    <source>
        <strain evidence="14">AqS2</strain>
    </source>
</reference>
<dbReference type="PANTHER" id="PTHR11669">
    <property type="entry name" value="REPLICATION FACTOR C / DNA POLYMERASE III GAMMA-TAU SUBUNIT"/>
    <property type="match status" value="1"/>
</dbReference>
<dbReference type="InterPro" id="IPR001270">
    <property type="entry name" value="ClpA/B"/>
</dbReference>
<evidence type="ECO:0000256" key="3">
    <source>
        <dbReference type="ARBA" id="ARBA00022695"/>
    </source>
</evidence>
<dbReference type="Pfam" id="PF22608">
    <property type="entry name" value="DNAX_ATPase_lid"/>
    <property type="match status" value="1"/>
</dbReference>
<dbReference type="CDD" id="cd00009">
    <property type="entry name" value="AAA"/>
    <property type="match status" value="1"/>
</dbReference>
<organism evidence="14 15">
    <name type="scientific">Candidatus Amphirhobacter heronislandensis</name>
    <dbReference type="NCBI Taxonomy" id="1732024"/>
    <lineage>
        <taxon>Bacteria</taxon>
        <taxon>Pseudomonadati</taxon>
        <taxon>Pseudomonadota</taxon>
        <taxon>Gammaproteobacteria</taxon>
        <taxon>Candidatus Tethybacterales</taxon>
        <taxon>Candidatus Tethybacteraceae</taxon>
        <taxon>Candidatus Amphirhobacter</taxon>
    </lineage>
</organism>
<dbReference type="FunFam" id="1.20.272.10:FF:000003">
    <property type="entry name" value="DNA polymerase III subunit gamma/tau"/>
    <property type="match status" value="1"/>
</dbReference>
<dbReference type="GO" id="GO:0006261">
    <property type="term" value="P:DNA-templated DNA replication"/>
    <property type="evidence" value="ECO:0007669"/>
    <property type="project" value="TreeGrafter"/>
</dbReference>